<evidence type="ECO:0000313" key="2">
    <source>
        <dbReference type="Proteomes" id="UP001060085"/>
    </source>
</evidence>
<organism evidence="1 2">
    <name type="scientific">Catharanthus roseus</name>
    <name type="common">Madagascar periwinkle</name>
    <name type="synonym">Vinca rosea</name>
    <dbReference type="NCBI Taxonomy" id="4058"/>
    <lineage>
        <taxon>Eukaryota</taxon>
        <taxon>Viridiplantae</taxon>
        <taxon>Streptophyta</taxon>
        <taxon>Embryophyta</taxon>
        <taxon>Tracheophyta</taxon>
        <taxon>Spermatophyta</taxon>
        <taxon>Magnoliopsida</taxon>
        <taxon>eudicotyledons</taxon>
        <taxon>Gunneridae</taxon>
        <taxon>Pentapetalae</taxon>
        <taxon>asterids</taxon>
        <taxon>lamiids</taxon>
        <taxon>Gentianales</taxon>
        <taxon>Apocynaceae</taxon>
        <taxon>Rauvolfioideae</taxon>
        <taxon>Vinceae</taxon>
        <taxon>Catharanthinae</taxon>
        <taxon>Catharanthus</taxon>
    </lineage>
</organism>
<dbReference type="EMBL" id="CM044708">
    <property type="protein sequence ID" value="KAI5647354.1"/>
    <property type="molecule type" value="Genomic_DNA"/>
</dbReference>
<proteinExistence type="predicted"/>
<keyword evidence="2" id="KW-1185">Reference proteome</keyword>
<evidence type="ECO:0000313" key="1">
    <source>
        <dbReference type="EMBL" id="KAI5647354.1"/>
    </source>
</evidence>
<sequence length="277" mass="31855">MKILTGAAAAIILLLYLNPSLLFHIIFNFVKSSFLSIAFIFNIIIIALFLLGDLNEENSNSPATSEEPLFSSYRDSKVIPHDQYSDSLTMDELGEENVVIEEEDELDAINEFITRLVSLVTSEPRFSYHESYVPDLVSDFPAIYELGEENVIEEDDDELDTVNEFVPRLVHVDFHEEISNSQARSEPLFSSYHDSYVPDLVSDFPAMDELGENVIEEDDDDDDEKYYGLLDDDYDVYCEGDDEFEEEEEEDFKNRIEDFIAANNKRWKNELLNEGNS</sequence>
<comment type="caution">
    <text evidence="1">The sequence shown here is derived from an EMBL/GenBank/DDBJ whole genome shotgun (WGS) entry which is preliminary data.</text>
</comment>
<reference evidence="2" key="1">
    <citation type="journal article" date="2023" name="Nat. Plants">
        <title>Single-cell RNA sequencing provides a high-resolution roadmap for understanding the multicellular compartmentation of specialized metabolism.</title>
        <authorList>
            <person name="Sun S."/>
            <person name="Shen X."/>
            <person name="Li Y."/>
            <person name="Li Y."/>
            <person name="Wang S."/>
            <person name="Li R."/>
            <person name="Zhang H."/>
            <person name="Shen G."/>
            <person name="Guo B."/>
            <person name="Wei J."/>
            <person name="Xu J."/>
            <person name="St-Pierre B."/>
            <person name="Chen S."/>
            <person name="Sun C."/>
        </authorList>
    </citation>
    <scope>NUCLEOTIDE SEQUENCE [LARGE SCALE GENOMIC DNA]</scope>
</reference>
<gene>
    <name evidence="1" type="ORF">M9H77_33359</name>
</gene>
<accession>A0ACB9ZJV9</accession>
<protein>
    <submittedName>
        <fullName evidence="1">Uncharacterized protein</fullName>
    </submittedName>
</protein>
<name>A0ACB9ZJV9_CATRO</name>
<dbReference type="Proteomes" id="UP001060085">
    <property type="component" value="Linkage Group LG08"/>
</dbReference>